<dbReference type="SUPFAM" id="SSF46785">
    <property type="entry name" value="Winged helix' DNA-binding domain"/>
    <property type="match status" value="1"/>
</dbReference>
<dbReference type="PANTHER" id="PTHR43252:SF4">
    <property type="entry name" value="TRANSCRIPTIONAL REGULATORY PROTEIN"/>
    <property type="match status" value="1"/>
</dbReference>
<feature type="domain" description="Transcription regulator PadR N-terminal" evidence="1">
    <location>
        <begin position="1"/>
        <end position="72"/>
    </location>
</feature>
<organism evidence="2 3">
    <name type="scientific">Paraconexibacter antarcticus</name>
    <dbReference type="NCBI Taxonomy" id="2949664"/>
    <lineage>
        <taxon>Bacteria</taxon>
        <taxon>Bacillati</taxon>
        <taxon>Actinomycetota</taxon>
        <taxon>Thermoleophilia</taxon>
        <taxon>Solirubrobacterales</taxon>
        <taxon>Paraconexibacteraceae</taxon>
        <taxon>Paraconexibacter</taxon>
    </lineage>
</organism>
<evidence type="ECO:0000313" key="3">
    <source>
        <dbReference type="Proteomes" id="UP001056035"/>
    </source>
</evidence>
<evidence type="ECO:0000259" key="1">
    <source>
        <dbReference type="Pfam" id="PF03551"/>
    </source>
</evidence>
<proteinExistence type="predicted"/>
<dbReference type="EMBL" id="CP098502">
    <property type="protein sequence ID" value="UTI64298.1"/>
    <property type="molecule type" value="Genomic_DNA"/>
</dbReference>
<keyword evidence="3" id="KW-1185">Reference proteome</keyword>
<protein>
    <submittedName>
        <fullName evidence="2">Helix-turn-helix transcriptional regulator</fullName>
    </submittedName>
</protein>
<sequence length="160" mass="17937">MLGLLEQAGEATPYDLKKMAEPLSDLWSLRHDQVYREPERLAAAGLLAERREESGRRRRRFVLTDAGRAALARWRETPTTEFTQLRDEALLQLLFGAPTALLADAQVELHGAKLAEYEALRDTFGPDSPLALRQVVNAGIGHEREWLRFWGSVRDGGDGA</sequence>
<name>A0ABY5DQJ5_9ACTN</name>
<evidence type="ECO:0000313" key="2">
    <source>
        <dbReference type="EMBL" id="UTI64298.1"/>
    </source>
</evidence>
<dbReference type="InterPro" id="IPR036390">
    <property type="entry name" value="WH_DNA-bd_sf"/>
</dbReference>
<dbReference type="Proteomes" id="UP001056035">
    <property type="component" value="Chromosome"/>
</dbReference>
<dbReference type="PANTHER" id="PTHR43252">
    <property type="entry name" value="TRANSCRIPTIONAL REGULATOR YQJI"/>
    <property type="match status" value="1"/>
</dbReference>
<dbReference type="InterPro" id="IPR036388">
    <property type="entry name" value="WH-like_DNA-bd_sf"/>
</dbReference>
<dbReference type="RefSeq" id="WP_254571008.1">
    <property type="nucleotide sequence ID" value="NZ_CP098502.1"/>
</dbReference>
<dbReference type="InterPro" id="IPR005149">
    <property type="entry name" value="Tscrpt_reg_PadR_N"/>
</dbReference>
<reference evidence="2 3" key="1">
    <citation type="submission" date="2022-06" db="EMBL/GenBank/DDBJ databases">
        <title>Paraconexibacter antarcticus.</title>
        <authorList>
            <person name="Kim C.S."/>
        </authorList>
    </citation>
    <scope>NUCLEOTIDE SEQUENCE [LARGE SCALE GENOMIC DNA]</scope>
    <source>
        <strain evidence="2 3">02-257</strain>
    </source>
</reference>
<accession>A0ABY5DQJ5</accession>
<dbReference type="Pfam" id="PF03551">
    <property type="entry name" value="PadR"/>
    <property type="match status" value="1"/>
</dbReference>
<dbReference type="Gene3D" id="1.10.10.10">
    <property type="entry name" value="Winged helix-like DNA-binding domain superfamily/Winged helix DNA-binding domain"/>
    <property type="match status" value="1"/>
</dbReference>
<gene>
    <name evidence="2" type="ORF">NBH00_23525</name>
</gene>